<dbReference type="PANTHER" id="PTHR43692:SF1">
    <property type="entry name" value="UDP-N-ACETYLMURAMOYLALANINE--D-GLUTAMATE LIGASE"/>
    <property type="match status" value="1"/>
</dbReference>
<dbReference type="GO" id="GO:0008764">
    <property type="term" value="F:UDP-N-acetylmuramoylalanine-D-glutamate ligase activity"/>
    <property type="evidence" value="ECO:0007669"/>
    <property type="project" value="UniProtKB-UniRule"/>
</dbReference>
<sequence length="450" mass="49431">MTLKFLNDKKLCLLGLGIENQALLKFLLKHKIKADITVCDARQNITSPAFGSLSLVRRGHGVRWRLGKNYDKNLDEYDIIFRIAGYPLFTKNIIKAMIKGVAVSSATKLFFDLCPTKNIVGVTGTKGKGTTASLIYAILKAAKKCVYPHASRGVGVYFGGNIGTPMFSFMDKIKPGDWVVLELSSFQLEDLDCSPQIAVFTNFFPDHLAAADPLNPNYHKNVVTYWNAKANIFSHQSARDVLIAGDPLQEMVALSGAKSKVIYFAKSNLPTKLIGEHNKRNIAAAILAAQAAGVNQKIIGQSVKKFKGLEHRLEYVTAKNNIRYFNDSCATNPDTAITAITAFRSNSIILIAGGSDKGYDFSALAETIKQSVKSLILLPGEGTKKMTLSLKKIKYQNIFFASNMARAVEQAKKTAAAGDIVLLSPACASFGIFKNYKDRGWQFKKMILHK</sequence>
<evidence type="ECO:0000313" key="11">
    <source>
        <dbReference type="Proteomes" id="UP000177691"/>
    </source>
</evidence>
<evidence type="ECO:0000256" key="6">
    <source>
        <dbReference type="ARBA" id="ARBA00022840"/>
    </source>
</evidence>
<feature type="domain" description="Mur ligase C-terminal" evidence="8">
    <location>
        <begin position="311"/>
        <end position="427"/>
    </location>
</feature>
<evidence type="ECO:0000313" key="10">
    <source>
        <dbReference type="EMBL" id="OGF15766.1"/>
    </source>
</evidence>
<evidence type="ECO:0000256" key="1">
    <source>
        <dbReference type="ARBA" id="ARBA00004496"/>
    </source>
</evidence>
<evidence type="ECO:0000256" key="3">
    <source>
        <dbReference type="ARBA" id="ARBA00022490"/>
    </source>
</evidence>
<dbReference type="SUPFAM" id="SSF53244">
    <property type="entry name" value="MurD-like peptide ligases, peptide-binding domain"/>
    <property type="match status" value="1"/>
</dbReference>
<dbReference type="HAMAP" id="MF_00639">
    <property type="entry name" value="MurD"/>
    <property type="match status" value="1"/>
</dbReference>
<keyword evidence="5 7" id="KW-0547">Nucleotide-binding</keyword>
<dbReference type="InterPro" id="IPR036565">
    <property type="entry name" value="Mur-like_cat_sf"/>
</dbReference>
<comment type="pathway">
    <text evidence="2 7">Cell wall biogenesis; peptidoglycan biosynthesis.</text>
</comment>
<dbReference type="GO" id="GO:0009252">
    <property type="term" value="P:peptidoglycan biosynthetic process"/>
    <property type="evidence" value="ECO:0007669"/>
    <property type="project" value="UniProtKB-UniRule"/>
</dbReference>
<dbReference type="EC" id="6.3.2.9" evidence="7"/>
<evidence type="ECO:0000259" key="8">
    <source>
        <dbReference type="Pfam" id="PF02875"/>
    </source>
</evidence>
<keyword evidence="7" id="KW-0573">Peptidoglycan synthesis</keyword>
<dbReference type="UniPathway" id="UPA00219"/>
<keyword evidence="7" id="KW-0131">Cell cycle</keyword>
<comment type="similarity">
    <text evidence="7">Belongs to the MurCDEF family.</text>
</comment>
<dbReference type="GO" id="GO:0008360">
    <property type="term" value="P:regulation of cell shape"/>
    <property type="evidence" value="ECO:0007669"/>
    <property type="project" value="UniProtKB-KW"/>
</dbReference>
<evidence type="ECO:0000256" key="7">
    <source>
        <dbReference type="HAMAP-Rule" id="MF_00639"/>
    </source>
</evidence>
<dbReference type="GO" id="GO:0005737">
    <property type="term" value="C:cytoplasm"/>
    <property type="evidence" value="ECO:0007669"/>
    <property type="project" value="UniProtKB-SubCell"/>
</dbReference>
<accession>A0A1F5RMP7</accession>
<name>A0A1F5RMP7_9BACT</name>
<keyword evidence="7" id="KW-0132">Cell division</keyword>
<dbReference type="Proteomes" id="UP000177691">
    <property type="component" value="Unassembled WGS sequence"/>
</dbReference>
<keyword evidence="4 7" id="KW-0436">Ligase</keyword>
<feature type="binding site" evidence="7">
    <location>
        <begin position="124"/>
        <end position="130"/>
    </location>
    <ligand>
        <name>ATP</name>
        <dbReference type="ChEBI" id="CHEBI:30616"/>
    </ligand>
</feature>
<dbReference type="Pfam" id="PF02875">
    <property type="entry name" value="Mur_ligase_C"/>
    <property type="match status" value="1"/>
</dbReference>
<dbReference type="InterPro" id="IPR013221">
    <property type="entry name" value="Mur_ligase_cen"/>
</dbReference>
<dbReference type="AlphaFoldDB" id="A0A1F5RMP7"/>
<dbReference type="GO" id="GO:0005524">
    <property type="term" value="F:ATP binding"/>
    <property type="evidence" value="ECO:0007669"/>
    <property type="project" value="UniProtKB-UniRule"/>
</dbReference>
<comment type="subcellular location">
    <subcellularLocation>
        <location evidence="1 7">Cytoplasm</location>
    </subcellularLocation>
</comment>
<proteinExistence type="inferred from homology"/>
<evidence type="ECO:0000256" key="4">
    <source>
        <dbReference type="ARBA" id="ARBA00022598"/>
    </source>
</evidence>
<dbReference type="GO" id="GO:0051301">
    <property type="term" value="P:cell division"/>
    <property type="evidence" value="ECO:0007669"/>
    <property type="project" value="UniProtKB-KW"/>
</dbReference>
<keyword evidence="7" id="KW-0961">Cell wall biogenesis/degradation</keyword>
<feature type="domain" description="Mur ligase central" evidence="9">
    <location>
        <begin position="122"/>
        <end position="267"/>
    </location>
</feature>
<dbReference type="Gene3D" id="3.40.50.720">
    <property type="entry name" value="NAD(P)-binding Rossmann-like Domain"/>
    <property type="match status" value="1"/>
</dbReference>
<dbReference type="InterPro" id="IPR036615">
    <property type="entry name" value="Mur_ligase_C_dom_sf"/>
</dbReference>
<dbReference type="Pfam" id="PF08245">
    <property type="entry name" value="Mur_ligase_M"/>
    <property type="match status" value="1"/>
</dbReference>
<dbReference type="GO" id="GO:0071555">
    <property type="term" value="P:cell wall organization"/>
    <property type="evidence" value="ECO:0007669"/>
    <property type="project" value="UniProtKB-KW"/>
</dbReference>
<keyword evidence="3 7" id="KW-0963">Cytoplasm</keyword>
<reference evidence="10 11" key="1">
    <citation type="journal article" date="2016" name="Nat. Commun.">
        <title>Thousands of microbial genomes shed light on interconnected biogeochemical processes in an aquifer system.</title>
        <authorList>
            <person name="Anantharaman K."/>
            <person name="Brown C.T."/>
            <person name="Hug L.A."/>
            <person name="Sharon I."/>
            <person name="Castelle C.J."/>
            <person name="Probst A.J."/>
            <person name="Thomas B.C."/>
            <person name="Singh A."/>
            <person name="Wilkins M.J."/>
            <person name="Karaoz U."/>
            <person name="Brodie E.L."/>
            <person name="Williams K.H."/>
            <person name="Hubbard S.S."/>
            <person name="Banfield J.F."/>
        </authorList>
    </citation>
    <scope>NUCLEOTIDE SEQUENCE [LARGE SCALE GENOMIC DNA]</scope>
</reference>
<evidence type="ECO:0000256" key="2">
    <source>
        <dbReference type="ARBA" id="ARBA00004752"/>
    </source>
</evidence>
<evidence type="ECO:0000259" key="9">
    <source>
        <dbReference type="Pfam" id="PF08245"/>
    </source>
</evidence>
<dbReference type="PANTHER" id="PTHR43692">
    <property type="entry name" value="UDP-N-ACETYLMURAMOYLALANINE--D-GLUTAMATE LIGASE"/>
    <property type="match status" value="1"/>
</dbReference>
<comment type="catalytic activity">
    <reaction evidence="7">
        <text>UDP-N-acetyl-alpha-D-muramoyl-L-alanine + D-glutamate + ATP = UDP-N-acetyl-alpha-D-muramoyl-L-alanyl-D-glutamate + ADP + phosphate + H(+)</text>
        <dbReference type="Rhea" id="RHEA:16429"/>
        <dbReference type="ChEBI" id="CHEBI:15378"/>
        <dbReference type="ChEBI" id="CHEBI:29986"/>
        <dbReference type="ChEBI" id="CHEBI:30616"/>
        <dbReference type="ChEBI" id="CHEBI:43474"/>
        <dbReference type="ChEBI" id="CHEBI:83898"/>
        <dbReference type="ChEBI" id="CHEBI:83900"/>
        <dbReference type="ChEBI" id="CHEBI:456216"/>
        <dbReference type="EC" id="6.3.2.9"/>
    </reaction>
</comment>
<dbReference type="EMBL" id="MFFU01000053">
    <property type="protein sequence ID" value="OGF15766.1"/>
    <property type="molecule type" value="Genomic_DNA"/>
</dbReference>
<dbReference type="InterPro" id="IPR004101">
    <property type="entry name" value="Mur_ligase_C"/>
</dbReference>
<comment type="caution">
    <text evidence="10">The sequence shown here is derived from an EMBL/GenBank/DDBJ whole genome shotgun (WGS) entry which is preliminary data.</text>
</comment>
<comment type="function">
    <text evidence="7">Cell wall formation. Catalyzes the addition of glutamate to the nucleotide precursor UDP-N-acetylmuramoyl-L-alanine (UMA).</text>
</comment>
<dbReference type="InterPro" id="IPR005762">
    <property type="entry name" value="MurD"/>
</dbReference>
<keyword evidence="7" id="KW-0133">Cell shape</keyword>
<protein>
    <recommendedName>
        <fullName evidence="7">UDP-N-acetylmuramoylalanine--D-glutamate ligase</fullName>
        <ecNumber evidence="7">6.3.2.9</ecNumber>
    </recommendedName>
    <alternativeName>
        <fullName evidence="7">D-glutamic acid-adding enzyme</fullName>
    </alternativeName>
    <alternativeName>
        <fullName evidence="7">UDP-N-acetylmuramoyl-L-alanyl-D-glutamate synthetase</fullName>
    </alternativeName>
</protein>
<keyword evidence="6 7" id="KW-0067">ATP-binding</keyword>
<dbReference type="Gene3D" id="3.40.1190.10">
    <property type="entry name" value="Mur-like, catalytic domain"/>
    <property type="match status" value="1"/>
</dbReference>
<gene>
    <name evidence="7" type="primary">murD</name>
    <name evidence="10" type="ORF">A3D54_00020</name>
</gene>
<organism evidence="10 11">
    <name type="scientific">Candidatus Falkowbacteria bacterium RIFCSPHIGHO2_02_FULL_45_15</name>
    <dbReference type="NCBI Taxonomy" id="1797987"/>
    <lineage>
        <taxon>Bacteria</taxon>
        <taxon>Candidatus Falkowiibacteriota</taxon>
    </lineage>
</organism>
<dbReference type="Gene3D" id="3.90.190.20">
    <property type="entry name" value="Mur ligase, C-terminal domain"/>
    <property type="match status" value="1"/>
</dbReference>
<evidence type="ECO:0000256" key="5">
    <source>
        <dbReference type="ARBA" id="ARBA00022741"/>
    </source>
</evidence>
<dbReference type="SUPFAM" id="SSF53623">
    <property type="entry name" value="MurD-like peptide ligases, catalytic domain"/>
    <property type="match status" value="1"/>
</dbReference>